<dbReference type="GO" id="GO:0005524">
    <property type="term" value="F:ATP binding"/>
    <property type="evidence" value="ECO:0007669"/>
    <property type="project" value="InterPro"/>
</dbReference>
<dbReference type="InterPro" id="IPR000719">
    <property type="entry name" value="Prot_kinase_dom"/>
</dbReference>
<protein>
    <recommendedName>
        <fullName evidence="2">Protein kinase domain-containing protein</fullName>
    </recommendedName>
</protein>
<dbReference type="SUPFAM" id="SSF52058">
    <property type="entry name" value="L domain-like"/>
    <property type="match status" value="1"/>
</dbReference>
<organism evidence="3 4">
    <name type="scientific">Phytophthora ramorum</name>
    <name type="common">Sudden oak death agent</name>
    <dbReference type="NCBI Taxonomy" id="164328"/>
    <lineage>
        <taxon>Eukaryota</taxon>
        <taxon>Sar</taxon>
        <taxon>Stramenopiles</taxon>
        <taxon>Oomycota</taxon>
        <taxon>Peronosporomycetes</taxon>
        <taxon>Peronosporales</taxon>
        <taxon>Peronosporaceae</taxon>
        <taxon>Phytophthora</taxon>
    </lineage>
</organism>
<feature type="transmembrane region" description="Helical" evidence="1">
    <location>
        <begin position="292"/>
        <end position="311"/>
    </location>
</feature>
<dbReference type="EnsemblProtists" id="Phyra75791">
    <property type="protein sequence ID" value="Phyra75791"/>
    <property type="gene ID" value="Phyra75791"/>
</dbReference>
<dbReference type="Pfam" id="PF00069">
    <property type="entry name" value="Pkinase"/>
    <property type="match status" value="1"/>
</dbReference>
<dbReference type="VEuPathDB" id="FungiDB:KRP22_6775"/>
<dbReference type="Gene3D" id="3.80.10.10">
    <property type="entry name" value="Ribonuclease Inhibitor"/>
    <property type="match status" value="1"/>
</dbReference>
<dbReference type="InterPro" id="IPR011009">
    <property type="entry name" value="Kinase-like_dom_sf"/>
</dbReference>
<accession>H3GIC1</accession>
<evidence type="ECO:0000259" key="2">
    <source>
        <dbReference type="PROSITE" id="PS50011"/>
    </source>
</evidence>
<dbReference type="Gene3D" id="1.10.510.10">
    <property type="entry name" value="Transferase(Phosphotransferase) domain 1"/>
    <property type="match status" value="1"/>
</dbReference>
<feature type="transmembrane region" description="Helical" evidence="1">
    <location>
        <begin position="732"/>
        <end position="755"/>
    </location>
</feature>
<dbReference type="eggNOG" id="KOG0192">
    <property type="taxonomic scope" value="Eukaryota"/>
</dbReference>
<keyword evidence="4" id="KW-1185">Reference proteome</keyword>
<dbReference type="Proteomes" id="UP000005238">
    <property type="component" value="Unassembled WGS sequence"/>
</dbReference>
<keyword evidence="1" id="KW-0472">Membrane</keyword>
<dbReference type="GO" id="GO:0004674">
    <property type="term" value="F:protein serine/threonine kinase activity"/>
    <property type="evidence" value="ECO:0000318"/>
    <property type="project" value="GO_Central"/>
</dbReference>
<dbReference type="SUPFAM" id="SSF56112">
    <property type="entry name" value="Protein kinase-like (PK-like)"/>
    <property type="match status" value="1"/>
</dbReference>
<dbReference type="VEuPathDB" id="FungiDB:KRP23_10289"/>
<evidence type="ECO:0000313" key="4">
    <source>
        <dbReference type="Proteomes" id="UP000005238"/>
    </source>
</evidence>
<sequence length="1071" mass="117562">METTLQQRWARFTEEDLGTFVTCSALFTAFQVGKEFRASAKDAMLPAAKRLALAARRTGPKVPLLVCSAAIGMAGMKLSIAAVSHYRQDFSRNNVLLAFPVCGVLLNVHRGPRAMAMGALGLTAMGYGADYVFGIYHRMQHEDALREHEEEQARLRHFQASTRFDSLAASPSECAENSGTTCCKARIAMSKTFDHAAHAQHRWRRFLNHDSKHYAGFSVMAGGLQFARVVSSHKRAKGIAYLTKRTAEKLPKLMVYPLVLGVTGAELLVWGASYLNDGKDDNTSQVARDAKLAPAAFAIYGTTLNSVYPLVGRWRRVRGFFRPIKWGLAGLGIDYAATKLMTDQSKTQTPALLEPKKEGNGTNTIAENVNEFDFAAPLQQFKCMYYNKGEPSSSSSSAEFPTNCTSVGDDGCEYSCFQAFGANNSDPTEFIFLIPYDSDDNTSYTSYATADNNVVTSMGQLVLSPQTNYVWIQGGSGYQQIDKGRVAHLELDDNLLTSQSQVTSLSLVAMNLSDRIYDIPSLVPSSITELSLSNTLLSEFPSHLASLQNVTMLHLSSNYITTVNSSITWEKLTLLDLYQNNVSTFESNFPGLTDLLTCSFWLVATENRYLNGNNLTEIPAVVFTLQNLIKLTIHNNPLTNRTFTEEQISFLEALASLDLTNDDFVSDPNCSLSDQRVLGDNNVVVCAINLNEVENSVFSSASSGLEATHISGSTSVESDTSSSSGVNQGGSMLVVAIVVISIVVVALAATAGYYWKQHKLEKAKGVYNNMQRASSKQRAMTVWNDLELLALQVNCDDIQDIRLIGSGSFGVVWLVRYRNSELLASKRILNDTVITERTQAFVEEIKLVSKLDHPNIVALIGAAWSSGSDLQALFEFVENGDLRSYLAAPSLPRYWTRVKVQLAVDVIEALVYVHSFTPPLAYRTLKSRNVLISADMRAKLTDVGVSGFRSRNGTMTAGIGTRRWLAPEIISGSSDYDQSADIFAFGVLLSEFDTHALPYDDAVGNNGNALEDVTILQMIASGNLRPTFSDTCPPVIFELAKQCMSQEPRDRPPALKIAYALRTLQREASNL</sequence>
<dbReference type="HOGENOM" id="CLU_287648_0_0_1"/>
<evidence type="ECO:0000313" key="3">
    <source>
        <dbReference type="EnsemblProtists" id="Phyra75791"/>
    </source>
</evidence>
<dbReference type="AlphaFoldDB" id="H3GIC1"/>
<feature type="domain" description="Protein kinase" evidence="2">
    <location>
        <begin position="798"/>
        <end position="1064"/>
    </location>
</feature>
<dbReference type="InterPro" id="IPR051681">
    <property type="entry name" value="Ser/Thr_Kinases-Pseudokinases"/>
</dbReference>
<dbReference type="VEuPathDB" id="FungiDB:KRP23_10288"/>
<dbReference type="VEuPathDB" id="FungiDB:KRP23_10290"/>
<dbReference type="GO" id="GO:0007165">
    <property type="term" value="P:signal transduction"/>
    <property type="evidence" value="ECO:0000318"/>
    <property type="project" value="GO_Central"/>
</dbReference>
<dbReference type="VEuPathDB" id="FungiDB:KRP22_6774"/>
<name>H3GIC1_PHYRM</name>
<feature type="transmembrane region" description="Helical" evidence="1">
    <location>
        <begin position="62"/>
        <end position="83"/>
    </location>
</feature>
<dbReference type="STRING" id="164328.H3GIC1"/>
<dbReference type="PANTHER" id="PTHR44329">
    <property type="entry name" value="SERINE/THREONINE-PROTEIN KINASE TNNI3K-RELATED"/>
    <property type="match status" value="1"/>
</dbReference>
<dbReference type="InterPro" id="IPR032675">
    <property type="entry name" value="LRR_dom_sf"/>
</dbReference>
<dbReference type="EMBL" id="DS566011">
    <property type="status" value="NOT_ANNOTATED_CDS"/>
    <property type="molecule type" value="Genomic_DNA"/>
</dbReference>
<reference evidence="4" key="1">
    <citation type="journal article" date="2006" name="Science">
        <title>Phytophthora genome sequences uncover evolutionary origins and mechanisms of pathogenesis.</title>
        <authorList>
            <person name="Tyler B.M."/>
            <person name="Tripathy S."/>
            <person name="Zhang X."/>
            <person name="Dehal P."/>
            <person name="Jiang R.H."/>
            <person name="Aerts A."/>
            <person name="Arredondo F.D."/>
            <person name="Baxter L."/>
            <person name="Bensasson D."/>
            <person name="Beynon J.L."/>
            <person name="Chapman J."/>
            <person name="Damasceno C.M."/>
            <person name="Dorrance A.E."/>
            <person name="Dou D."/>
            <person name="Dickerman A.W."/>
            <person name="Dubchak I.L."/>
            <person name="Garbelotto M."/>
            <person name="Gijzen M."/>
            <person name="Gordon S.G."/>
            <person name="Govers F."/>
            <person name="Grunwald N.J."/>
            <person name="Huang W."/>
            <person name="Ivors K.L."/>
            <person name="Jones R.W."/>
            <person name="Kamoun S."/>
            <person name="Krampis K."/>
            <person name="Lamour K.H."/>
            <person name="Lee M.K."/>
            <person name="McDonald W.H."/>
            <person name="Medina M."/>
            <person name="Meijer H.J."/>
            <person name="Nordberg E.K."/>
            <person name="Maclean D.J."/>
            <person name="Ospina-Giraldo M.D."/>
            <person name="Morris P.F."/>
            <person name="Phuntumart V."/>
            <person name="Putnam N.H."/>
            <person name="Rash S."/>
            <person name="Rose J.K."/>
            <person name="Sakihama Y."/>
            <person name="Salamov A.A."/>
            <person name="Savidor A."/>
            <person name="Scheuring C.F."/>
            <person name="Smith B.M."/>
            <person name="Sobral B.W."/>
            <person name="Terry A."/>
            <person name="Torto-Alalibo T.A."/>
            <person name="Win J."/>
            <person name="Xu Z."/>
            <person name="Zhang H."/>
            <person name="Grigoriev I.V."/>
            <person name="Rokhsar D.S."/>
            <person name="Boore J.L."/>
        </authorList>
    </citation>
    <scope>NUCLEOTIDE SEQUENCE [LARGE SCALE GENOMIC DNA]</scope>
    <source>
        <strain evidence="4">Pr102</strain>
    </source>
</reference>
<keyword evidence="1" id="KW-1133">Transmembrane helix</keyword>
<dbReference type="PROSITE" id="PS50011">
    <property type="entry name" value="PROTEIN_KINASE_DOM"/>
    <property type="match status" value="1"/>
</dbReference>
<feature type="transmembrane region" description="Helical" evidence="1">
    <location>
        <begin position="114"/>
        <end position="136"/>
    </location>
</feature>
<dbReference type="InParanoid" id="H3GIC1"/>
<reference evidence="3" key="2">
    <citation type="submission" date="2015-06" db="UniProtKB">
        <authorList>
            <consortium name="EnsemblProtists"/>
        </authorList>
    </citation>
    <scope>IDENTIFICATION</scope>
    <source>
        <strain evidence="3">Pr102</strain>
    </source>
</reference>
<dbReference type="PANTHER" id="PTHR44329:SF214">
    <property type="entry name" value="PROTEIN KINASE DOMAIN-CONTAINING PROTEIN"/>
    <property type="match status" value="1"/>
</dbReference>
<feature type="transmembrane region" description="Helical" evidence="1">
    <location>
        <begin position="253"/>
        <end position="272"/>
    </location>
</feature>
<evidence type="ECO:0000256" key="1">
    <source>
        <dbReference type="SAM" id="Phobius"/>
    </source>
</evidence>
<proteinExistence type="predicted"/>
<keyword evidence="1" id="KW-0812">Transmembrane</keyword>
<dbReference type="VEuPathDB" id="FungiDB:KRP22_6773"/>